<keyword evidence="3 5" id="KW-1133">Transmembrane helix</keyword>
<comment type="subcellular location">
    <subcellularLocation>
        <location evidence="1">Membrane</location>
        <topology evidence="1">Multi-pass membrane protein</topology>
    </subcellularLocation>
</comment>
<dbReference type="AlphaFoldDB" id="A0A857DLB4"/>
<keyword evidence="2 5" id="KW-0812">Transmembrane</keyword>
<sequence>MLLDFQSPLYLLYISTIAGLATTAGCLIVLFLGDPPDWILAVLLSAAGGVMFAVVAFDLLPLAASFKQPGLLLGGILAGMILMSSADRLLKERNRQLPNHRYNRLKRMGILIASGIALHDIPEGMAIAAGHESAGQLGTFIALGIALHNLPEGMATATPLVMAGIRKPKILALTLLIAIFTPLGALLGRVAMELVHTSLCFFVALAAGAMVFLVLAELWPLSREDHPVWAFIGGLGGFIFFGFISVFLPH</sequence>
<protein>
    <submittedName>
        <fullName evidence="6">Divalent heavy-metal cations transporter</fullName>
    </submittedName>
</protein>
<dbReference type="GO" id="GO:0005385">
    <property type="term" value="F:zinc ion transmembrane transporter activity"/>
    <property type="evidence" value="ECO:0007669"/>
    <property type="project" value="TreeGrafter"/>
</dbReference>
<evidence type="ECO:0000256" key="4">
    <source>
        <dbReference type="ARBA" id="ARBA00023136"/>
    </source>
</evidence>
<evidence type="ECO:0000256" key="2">
    <source>
        <dbReference type="ARBA" id="ARBA00022692"/>
    </source>
</evidence>
<evidence type="ECO:0000256" key="3">
    <source>
        <dbReference type="ARBA" id="ARBA00022989"/>
    </source>
</evidence>
<name>A0A857DLB4_9FIRM</name>
<gene>
    <name evidence="6" type="ORF">GQ588_13170</name>
</gene>
<dbReference type="GO" id="GO:0016020">
    <property type="term" value="C:membrane"/>
    <property type="evidence" value="ECO:0007669"/>
    <property type="project" value="UniProtKB-SubCell"/>
</dbReference>
<dbReference type="Proteomes" id="UP000430508">
    <property type="component" value="Chromosome"/>
</dbReference>
<feature type="transmembrane region" description="Helical" evidence="5">
    <location>
        <begin position="228"/>
        <end position="248"/>
    </location>
</feature>
<feature type="transmembrane region" description="Helical" evidence="5">
    <location>
        <begin position="39"/>
        <end position="64"/>
    </location>
</feature>
<feature type="transmembrane region" description="Helical" evidence="5">
    <location>
        <begin position="170"/>
        <end position="188"/>
    </location>
</feature>
<proteinExistence type="predicted"/>
<accession>A0A857DLB4</accession>
<feature type="transmembrane region" description="Helical" evidence="5">
    <location>
        <begin position="70"/>
        <end position="90"/>
    </location>
</feature>
<evidence type="ECO:0000313" key="6">
    <source>
        <dbReference type="EMBL" id="QHA01521.1"/>
    </source>
</evidence>
<evidence type="ECO:0000256" key="5">
    <source>
        <dbReference type="SAM" id="Phobius"/>
    </source>
</evidence>
<evidence type="ECO:0000256" key="1">
    <source>
        <dbReference type="ARBA" id="ARBA00004141"/>
    </source>
</evidence>
<keyword evidence="4 5" id="KW-0472">Membrane</keyword>
<organism evidence="6 7">
    <name type="scientific">Dehalobacter restrictus</name>
    <dbReference type="NCBI Taxonomy" id="55583"/>
    <lineage>
        <taxon>Bacteria</taxon>
        <taxon>Bacillati</taxon>
        <taxon>Bacillota</taxon>
        <taxon>Clostridia</taxon>
        <taxon>Eubacteriales</taxon>
        <taxon>Desulfitobacteriaceae</taxon>
        <taxon>Dehalobacter</taxon>
    </lineage>
</organism>
<dbReference type="InterPro" id="IPR003689">
    <property type="entry name" value="ZIP"/>
</dbReference>
<dbReference type="PANTHER" id="PTHR11040:SF205">
    <property type="entry name" value="ZINC TRANSPORTER ZUPT"/>
    <property type="match status" value="1"/>
</dbReference>
<feature type="transmembrane region" description="Helical" evidence="5">
    <location>
        <begin position="110"/>
        <end position="128"/>
    </location>
</feature>
<dbReference type="Pfam" id="PF02535">
    <property type="entry name" value="Zip"/>
    <property type="match status" value="1"/>
</dbReference>
<dbReference type="RefSeq" id="WP_158208543.1">
    <property type="nucleotide sequence ID" value="NZ_CP046996.1"/>
</dbReference>
<reference evidence="6 7" key="1">
    <citation type="submission" date="2019-12" db="EMBL/GenBank/DDBJ databases">
        <title>Sequence classification of anaerobic respiratory reductive dehalogenases: First we see many, then we see few.</title>
        <authorList>
            <person name="Molenda O."/>
            <person name="Puentes Jacome L.A."/>
            <person name="Cao X."/>
            <person name="Nesbo C.L."/>
            <person name="Tang S."/>
            <person name="Morson N."/>
            <person name="Patron J."/>
            <person name="Lomheim L."/>
            <person name="Wishart D.S."/>
            <person name="Edwards E.A."/>
        </authorList>
    </citation>
    <scope>NUCLEOTIDE SEQUENCE [LARGE SCALE GENOMIC DNA]</scope>
    <source>
        <strain evidence="6 7">12DCA</strain>
    </source>
</reference>
<dbReference type="EMBL" id="CP046996">
    <property type="protein sequence ID" value="QHA01521.1"/>
    <property type="molecule type" value="Genomic_DNA"/>
</dbReference>
<feature type="transmembrane region" description="Helical" evidence="5">
    <location>
        <begin position="194"/>
        <end position="216"/>
    </location>
</feature>
<feature type="transmembrane region" description="Helical" evidence="5">
    <location>
        <begin position="12"/>
        <end position="32"/>
    </location>
</feature>
<evidence type="ECO:0000313" key="7">
    <source>
        <dbReference type="Proteomes" id="UP000430508"/>
    </source>
</evidence>
<dbReference type="PANTHER" id="PTHR11040">
    <property type="entry name" value="ZINC/IRON TRANSPORTER"/>
    <property type="match status" value="1"/>
</dbReference>